<dbReference type="InterPro" id="IPR011761">
    <property type="entry name" value="ATP-grasp"/>
</dbReference>
<dbReference type="GO" id="GO:0009252">
    <property type="term" value="P:peptidoglycan biosynthetic process"/>
    <property type="evidence" value="ECO:0007669"/>
    <property type="project" value="UniProtKB-KW"/>
</dbReference>
<dbReference type="GO" id="GO:0046872">
    <property type="term" value="F:metal ion binding"/>
    <property type="evidence" value="ECO:0007669"/>
    <property type="project" value="InterPro"/>
</dbReference>
<organism evidence="17 18">
    <name type="scientific">Minwuia thermotolerans</name>
    <dbReference type="NCBI Taxonomy" id="2056226"/>
    <lineage>
        <taxon>Bacteria</taxon>
        <taxon>Pseudomonadati</taxon>
        <taxon>Pseudomonadota</taxon>
        <taxon>Alphaproteobacteria</taxon>
        <taxon>Minwuiales</taxon>
        <taxon>Minwuiaceae</taxon>
        <taxon>Minwuia</taxon>
    </lineage>
</organism>
<evidence type="ECO:0000256" key="1">
    <source>
        <dbReference type="ARBA" id="ARBA00001936"/>
    </source>
</evidence>
<evidence type="ECO:0000256" key="2">
    <source>
        <dbReference type="ARBA" id="ARBA00001946"/>
    </source>
</evidence>
<comment type="similarity">
    <text evidence="5">Belongs to the D-alanine--D-alanine ligase family.</text>
</comment>
<evidence type="ECO:0000256" key="11">
    <source>
        <dbReference type="ARBA" id="ARBA00022960"/>
    </source>
</evidence>
<evidence type="ECO:0000256" key="5">
    <source>
        <dbReference type="ARBA" id="ARBA00010871"/>
    </source>
</evidence>
<sequence>MAPSSCTDPQTLTAAKPFERKERPSVSSSPTRRGVTAKSPSQPQGRGARARTFLGPIADLESHLPAEWWRDLFDDIYLKTDGDVVENAAATTAEIDLLLSATGVGVSDRVLDLCCGQGRHAIELARRGFRHITGVDRSHYLIRLARQRAEAATLPIQFREGDARQLRVAEMSQDLVMLMGNSFGYFASEDDDLKVLKRALRALAPGGRVYLDLTDGDWIREHFEKRSWEWIDQNHFVCRERGLSADGSRLISREVVVHDERGVLADQFYAERLYNRAGIAALLERAGFGDVRFHGRLSGSSERNQDLGMMAHREIVTAIAPRRQPTRRKRDRALEVAVLLGDPALPDPVKLNGRFNTEDFATVDRLKNALAELEGYRFSYLDNHAAFDTALEAAQCDLVLNLCDEGWNNDAFQELHVPARLDLLKLPYTGAGPACLAACYDKALVRAVAASLDIPVPAETYLRPGDQAANLPGIFPAILKPNFGDSSIGITKDAIVHDTTGLIQRLDTLKREFGERPILIQEFLTGTEYTVGLIGNPGGEFHVLPVLEVDYGRLDQGLPRILGYESKYEPDSPYWNDIRYVGARLSADDQRALVSHASRLFDRLGCRDYARFDFRADAAGQIRLLEVNPNPGWCWDGKMNLAAGLEGLRYSEFLARILEAACQRLGIEAVEPRQTRARRA</sequence>
<protein>
    <recommendedName>
        <fullName evidence="6">D-alanine--D-alanine ligase</fullName>
        <ecNumber evidence="6">6.3.2.4</ecNumber>
    </recommendedName>
</protein>
<evidence type="ECO:0000256" key="7">
    <source>
        <dbReference type="ARBA" id="ARBA00022490"/>
    </source>
</evidence>
<proteinExistence type="inferred from homology"/>
<dbReference type="Proteomes" id="UP000229498">
    <property type="component" value="Unassembled WGS sequence"/>
</dbReference>
<feature type="compositionally biased region" description="Polar residues" evidence="15">
    <location>
        <begin position="1"/>
        <end position="13"/>
    </location>
</feature>
<keyword evidence="8 17" id="KW-0436">Ligase</keyword>
<reference evidence="17 18" key="1">
    <citation type="submission" date="2017-11" db="EMBL/GenBank/DDBJ databases">
        <title>Draft genome sequence of Rhizobiales bacterium SY3-13.</title>
        <authorList>
            <person name="Sun C."/>
        </authorList>
    </citation>
    <scope>NUCLEOTIDE SEQUENCE [LARGE SCALE GENOMIC DNA]</scope>
    <source>
        <strain evidence="17 18">SY3-13</strain>
    </source>
</reference>
<dbReference type="PANTHER" id="PTHR23132:SF23">
    <property type="entry name" value="D-ALANINE--D-ALANINE LIGASE B"/>
    <property type="match status" value="1"/>
</dbReference>
<dbReference type="GO" id="GO:0008360">
    <property type="term" value="P:regulation of cell shape"/>
    <property type="evidence" value="ECO:0007669"/>
    <property type="project" value="UniProtKB-KW"/>
</dbReference>
<dbReference type="InterPro" id="IPR041698">
    <property type="entry name" value="Methyltransf_25"/>
</dbReference>
<comment type="caution">
    <text evidence="17">The sequence shown here is derived from an EMBL/GenBank/DDBJ whole genome shotgun (WGS) entry which is preliminary data.</text>
</comment>
<evidence type="ECO:0000256" key="3">
    <source>
        <dbReference type="ARBA" id="ARBA00003921"/>
    </source>
</evidence>
<keyword evidence="7" id="KW-0963">Cytoplasm</keyword>
<keyword evidence="11" id="KW-0133">Cell shape</keyword>
<evidence type="ECO:0000256" key="12">
    <source>
        <dbReference type="ARBA" id="ARBA00022984"/>
    </source>
</evidence>
<keyword evidence="10 14" id="KW-0067">ATP-binding</keyword>
<comment type="cofactor">
    <cofactor evidence="2">
        <name>Mg(2+)</name>
        <dbReference type="ChEBI" id="CHEBI:18420"/>
    </cofactor>
</comment>
<dbReference type="Gene3D" id="3.30.470.20">
    <property type="entry name" value="ATP-grasp fold, B domain"/>
    <property type="match status" value="1"/>
</dbReference>
<comment type="function">
    <text evidence="3">Cell wall formation.</text>
</comment>
<dbReference type="SUPFAM" id="SSF56059">
    <property type="entry name" value="Glutathione synthetase ATP-binding domain-like"/>
    <property type="match status" value="1"/>
</dbReference>
<keyword evidence="9 14" id="KW-0547">Nucleotide-binding</keyword>
<gene>
    <name evidence="17" type="ORF">CVT23_18395</name>
</gene>
<accession>A0A2M9FXZ7</accession>
<evidence type="ECO:0000259" key="16">
    <source>
        <dbReference type="PROSITE" id="PS50975"/>
    </source>
</evidence>
<dbReference type="PROSITE" id="PS50975">
    <property type="entry name" value="ATP_GRASP"/>
    <property type="match status" value="1"/>
</dbReference>
<dbReference type="GO" id="GO:0008716">
    <property type="term" value="F:D-alanine-D-alanine ligase activity"/>
    <property type="evidence" value="ECO:0007669"/>
    <property type="project" value="UniProtKB-EC"/>
</dbReference>
<evidence type="ECO:0000256" key="8">
    <source>
        <dbReference type="ARBA" id="ARBA00022598"/>
    </source>
</evidence>
<dbReference type="FunFam" id="3.30.470.20:FF:000105">
    <property type="entry name" value="Predicted protein"/>
    <property type="match status" value="1"/>
</dbReference>
<evidence type="ECO:0000256" key="13">
    <source>
        <dbReference type="ARBA" id="ARBA00047614"/>
    </source>
</evidence>
<comment type="cofactor">
    <cofactor evidence="1">
        <name>Mn(2+)</name>
        <dbReference type="ChEBI" id="CHEBI:29035"/>
    </cofactor>
</comment>
<evidence type="ECO:0000256" key="9">
    <source>
        <dbReference type="ARBA" id="ARBA00022741"/>
    </source>
</evidence>
<dbReference type="EMBL" id="PHIG01000047">
    <property type="protein sequence ID" value="PJK28338.1"/>
    <property type="molecule type" value="Genomic_DNA"/>
</dbReference>
<evidence type="ECO:0000256" key="15">
    <source>
        <dbReference type="SAM" id="MobiDB-lite"/>
    </source>
</evidence>
<comment type="catalytic activity">
    <reaction evidence="13">
        <text>2 D-alanine + ATP = D-alanyl-D-alanine + ADP + phosphate + H(+)</text>
        <dbReference type="Rhea" id="RHEA:11224"/>
        <dbReference type="ChEBI" id="CHEBI:15378"/>
        <dbReference type="ChEBI" id="CHEBI:30616"/>
        <dbReference type="ChEBI" id="CHEBI:43474"/>
        <dbReference type="ChEBI" id="CHEBI:57416"/>
        <dbReference type="ChEBI" id="CHEBI:57822"/>
        <dbReference type="ChEBI" id="CHEBI:456216"/>
        <dbReference type="EC" id="6.3.2.4"/>
    </reaction>
</comment>
<evidence type="ECO:0000313" key="17">
    <source>
        <dbReference type="EMBL" id="PJK28338.1"/>
    </source>
</evidence>
<dbReference type="EC" id="6.3.2.4" evidence="6"/>
<dbReference type="GO" id="GO:0005524">
    <property type="term" value="F:ATP binding"/>
    <property type="evidence" value="ECO:0007669"/>
    <property type="project" value="UniProtKB-UniRule"/>
</dbReference>
<evidence type="ECO:0000256" key="6">
    <source>
        <dbReference type="ARBA" id="ARBA00012216"/>
    </source>
</evidence>
<dbReference type="InterPro" id="IPR029063">
    <property type="entry name" value="SAM-dependent_MTases_sf"/>
</dbReference>
<dbReference type="Pfam" id="PF07478">
    <property type="entry name" value="Dala_Dala_lig_C"/>
    <property type="match status" value="1"/>
</dbReference>
<dbReference type="PANTHER" id="PTHR23132">
    <property type="entry name" value="D-ALANINE--D-ALANINE LIGASE"/>
    <property type="match status" value="1"/>
</dbReference>
<dbReference type="GO" id="GO:0005737">
    <property type="term" value="C:cytoplasm"/>
    <property type="evidence" value="ECO:0007669"/>
    <property type="project" value="UniProtKB-SubCell"/>
</dbReference>
<keyword evidence="12" id="KW-0573">Peptidoglycan synthesis</keyword>
<keyword evidence="18" id="KW-1185">Reference proteome</keyword>
<feature type="domain" description="ATP-grasp" evidence="16">
    <location>
        <begin position="446"/>
        <end position="659"/>
    </location>
</feature>
<dbReference type="AlphaFoldDB" id="A0A2M9FXZ7"/>
<dbReference type="Pfam" id="PF13649">
    <property type="entry name" value="Methyltransf_25"/>
    <property type="match status" value="1"/>
</dbReference>
<evidence type="ECO:0000256" key="4">
    <source>
        <dbReference type="ARBA" id="ARBA00004496"/>
    </source>
</evidence>
<dbReference type="InterPro" id="IPR013815">
    <property type="entry name" value="ATP_grasp_subdomain_1"/>
</dbReference>
<dbReference type="InterPro" id="IPR011095">
    <property type="entry name" value="Dala_Dala_lig_C"/>
</dbReference>
<comment type="subcellular location">
    <subcellularLocation>
        <location evidence="4">Cytoplasm</location>
    </subcellularLocation>
</comment>
<dbReference type="CDD" id="cd02440">
    <property type="entry name" value="AdoMet_MTases"/>
    <property type="match status" value="1"/>
</dbReference>
<dbReference type="Gene3D" id="3.40.50.150">
    <property type="entry name" value="Vaccinia Virus protein VP39"/>
    <property type="match status" value="1"/>
</dbReference>
<evidence type="ECO:0000256" key="14">
    <source>
        <dbReference type="PROSITE-ProRule" id="PRU00409"/>
    </source>
</evidence>
<dbReference type="Gene3D" id="2.20.25.110">
    <property type="entry name" value="S-adenosyl-L-methionine-dependent methyltransferases"/>
    <property type="match status" value="1"/>
</dbReference>
<feature type="region of interest" description="Disordered" evidence="15">
    <location>
        <begin position="1"/>
        <end position="48"/>
    </location>
</feature>
<name>A0A2M9FXZ7_9PROT</name>
<dbReference type="InterPro" id="IPR000291">
    <property type="entry name" value="D-Ala_lig_Van_CS"/>
</dbReference>
<dbReference type="OrthoDB" id="9765084at2"/>
<dbReference type="Gene3D" id="3.30.1490.20">
    <property type="entry name" value="ATP-grasp fold, A domain"/>
    <property type="match status" value="1"/>
</dbReference>
<dbReference type="PROSITE" id="PS00844">
    <property type="entry name" value="DALA_DALA_LIGASE_2"/>
    <property type="match status" value="1"/>
</dbReference>
<dbReference type="SUPFAM" id="SSF53335">
    <property type="entry name" value="S-adenosyl-L-methionine-dependent methyltransferases"/>
    <property type="match status" value="1"/>
</dbReference>
<evidence type="ECO:0000313" key="18">
    <source>
        <dbReference type="Proteomes" id="UP000229498"/>
    </source>
</evidence>
<evidence type="ECO:0000256" key="10">
    <source>
        <dbReference type="ARBA" id="ARBA00022840"/>
    </source>
</evidence>